<evidence type="ECO:0000313" key="2">
    <source>
        <dbReference type="Proteomes" id="UP000176865"/>
    </source>
</evidence>
<sequence length="93" mass="10744">MKRQGGSHGALNAQRANFAREWHYANVERNAKEQIDKEKRSKRFDIIFNKKIKKGEEINLRDGIKALVRSVGSDGIIILENWDEIDPLDLLNL</sequence>
<dbReference type="Proteomes" id="UP000176865">
    <property type="component" value="Unassembled WGS sequence"/>
</dbReference>
<accession>A0A1F5ENG0</accession>
<dbReference type="AlphaFoldDB" id="A0A1F5ENG0"/>
<proteinExistence type="predicted"/>
<dbReference type="EMBL" id="MFAB01000016">
    <property type="protein sequence ID" value="OGD68744.1"/>
    <property type="molecule type" value="Genomic_DNA"/>
</dbReference>
<organism evidence="1 2">
    <name type="scientific">Candidatus Campbellbacteria bacterium RIFCSPLOWO2_01_FULL_34_15</name>
    <dbReference type="NCBI Taxonomy" id="1797579"/>
    <lineage>
        <taxon>Bacteria</taxon>
        <taxon>Candidatus Campbelliibacteriota</taxon>
    </lineage>
</organism>
<name>A0A1F5ENG0_9BACT</name>
<evidence type="ECO:0000313" key="1">
    <source>
        <dbReference type="EMBL" id="OGD68744.1"/>
    </source>
</evidence>
<dbReference type="STRING" id="1797579.A2996_00785"/>
<comment type="caution">
    <text evidence="1">The sequence shown here is derived from an EMBL/GenBank/DDBJ whole genome shotgun (WGS) entry which is preliminary data.</text>
</comment>
<reference evidence="1 2" key="1">
    <citation type="journal article" date="2016" name="Nat. Commun.">
        <title>Thousands of microbial genomes shed light on interconnected biogeochemical processes in an aquifer system.</title>
        <authorList>
            <person name="Anantharaman K."/>
            <person name="Brown C.T."/>
            <person name="Hug L.A."/>
            <person name="Sharon I."/>
            <person name="Castelle C.J."/>
            <person name="Probst A.J."/>
            <person name="Thomas B.C."/>
            <person name="Singh A."/>
            <person name="Wilkins M.J."/>
            <person name="Karaoz U."/>
            <person name="Brodie E.L."/>
            <person name="Williams K.H."/>
            <person name="Hubbard S.S."/>
            <person name="Banfield J.F."/>
        </authorList>
    </citation>
    <scope>NUCLEOTIDE SEQUENCE [LARGE SCALE GENOMIC DNA]</scope>
</reference>
<protein>
    <submittedName>
        <fullName evidence="1">Uncharacterized protein</fullName>
    </submittedName>
</protein>
<gene>
    <name evidence="1" type="ORF">A2996_00785</name>
</gene>